<evidence type="ECO:0000313" key="3">
    <source>
        <dbReference type="Proteomes" id="UP000829685"/>
    </source>
</evidence>
<gene>
    <name evidence="2" type="ORF">JX265_012787</name>
</gene>
<name>A0A9Q0AI83_9PEZI</name>
<dbReference type="CDD" id="cd04301">
    <property type="entry name" value="NAT_SF"/>
    <property type="match status" value="1"/>
</dbReference>
<keyword evidence="3" id="KW-1185">Reference proteome</keyword>
<dbReference type="Gene3D" id="3.40.630.30">
    <property type="match status" value="1"/>
</dbReference>
<dbReference type="Pfam" id="PF13508">
    <property type="entry name" value="Acetyltransf_7"/>
    <property type="match status" value="1"/>
</dbReference>
<dbReference type="InterPro" id="IPR000182">
    <property type="entry name" value="GNAT_dom"/>
</dbReference>
<accession>A0A9Q0AI83</accession>
<evidence type="ECO:0000313" key="2">
    <source>
        <dbReference type="EMBL" id="KAI1853031.1"/>
    </source>
</evidence>
<dbReference type="AlphaFoldDB" id="A0A9Q0AI83"/>
<organism evidence="2 3">
    <name type="scientific">Neoarthrinium moseri</name>
    <dbReference type="NCBI Taxonomy" id="1658444"/>
    <lineage>
        <taxon>Eukaryota</taxon>
        <taxon>Fungi</taxon>
        <taxon>Dikarya</taxon>
        <taxon>Ascomycota</taxon>
        <taxon>Pezizomycotina</taxon>
        <taxon>Sordariomycetes</taxon>
        <taxon>Xylariomycetidae</taxon>
        <taxon>Amphisphaeriales</taxon>
        <taxon>Apiosporaceae</taxon>
        <taxon>Neoarthrinium</taxon>
    </lineage>
</organism>
<reference evidence="2" key="1">
    <citation type="submission" date="2021-03" db="EMBL/GenBank/DDBJ databases">
        <title>Revisited historic fungal species revealed as producer of novel bioactive compounds through whole genome sequencing and comparative genomics.</title>
        <authorList>
            <person name="Vignolle G.A."/>
            <person name="Hochenegger N."/>
            <person name="Mach R.L."/>
            <person name="Mach-Aigner A.R."/>
            <person name="Javad Rahimi M."/>
            <person name="Salim K.A."/>
            <person name="Chan C.M."/>
            <person name="Lim L.B.L."/>
            <person name="Cai F."/>
            <person name="Druzhinina I.S."/>
            <person name="U'Ren J.M."/>
            <person name="Derntl C."/>
        </authorList>
    </citation>
    <scope>NUCLEOTIDE SEQUENCE</scope>
    <source>
        <strain evidence="2">TUCIM 5799</strain>
    </source>
</reference>
<dbReference type="SUPFAM" id="SSF55729">
    <property type="entry name" value="Acyl-CoA N-acyltransferases (Nat)"/>
    <property type="match status" value="1"/>
</dbReference>
<comment type="caution">
    <text evidence="2">The sequence shown here is derived from an EMBL/GenBank/DDBJ whole genome shotgun (WGS) entry which is preliminary data.</text>
</comment>
<dbReference type="PROSITE" id="PS51186">
    <property type="entry name" value="GNAT"/>
    <property type="match status" value="1"/>
</dbReference>
<feature type="domain" description="N-acetyltransferase" evidence="1">
    <location>
        <begin position="47"/>
        <end position="208"/>
    </location>
</feature>
<dbReference type="InterPro" id="IPR016181">
    <property type="entry name" value="Acyl_CoA_acyltransferase"/>
</dbReference>
<evidence type="ECO:0000259" key="1">
    <source>
        <dbReference type="PROSITE" id="PS51186"/>
    </source>
</evidence>
<dbReference type="GO" id="GO:0016747">
    <property type="term" value="F:acyltransferase activity, transferring groups other than amino-acyl groups"/>
    <property type="evidence" value="ECO:0007669"/>
    <property type="project" value="InterPro"/>
</dbReference>
<protein>
    <recommendedName>
        <fullName evidence="1">N-acetyltransferase domain-containing protein</fullName>
    </recommendedName>
</protein>
<dbReference type="EMBL" id="JAFIMR010000058">
    <property type="protein sequence ID" value="KAI1853031.1"/>
    <property type="molecule type" value="Genomic_DNA"/>
</dbReference>
<sequence length="208" mass="22722">MAGLTPQPRYSFAIVQGASLPSQSWWPELHAVINAAFLNKNHSVFPPTWTRLDPDPAKGAEGLSRELGDYGHMVIAFSASNSPVACTGWLPYRGENWLSKVDSRGISKVEAVPVSIDWEVCCFCVHPSARGKGLARQLLAEMVSDIKSRGGTRLFTNYAVDETGGFWTRLGFEVQPGAGGILAKGFKVDPDREGLRADIHFNMGMRTL</sequence>
<proteinExistence type="predicted"/>
<dbReference type="Proteomes" id="UP000829685">
    <property type="component" value="Unassembled WGS sequence"/>
</dbReference>